<sequence length="305" mass="33917">MLAMRLLLSALFAAATAGAAHLAISAAVTFFMMSYDERIFDVRAFESPLYASLIGGYLESRDGKIDRLAIGSSFTYGYPFAPEFAYPTAIGAVNAGVLSGDLEMSFHASLCEMRARNIRAQKLILEIPIVNEAYTLVHYSRRPMQCDEGRRASLFEFALLRPWGLQWLGMVSDPHQVRLEGPVDIKTVDPGYFVDLDEFEPFRKEFTDRLRANYTLAQQVSDEAFLFVSPIYIGGIEAAGDDPIKVRALFDIAQSACIDVAGDRCIRTDGYLDNPAFYANLTHMNITGLKQFADDTMKIVEGTPR</sequence>
<gene>
    <name evidence="2" type="ORF">HPDFL43_05905</name>
</gene>
<evidence type="ECO:0000256" key="1">
    <source>
        <dbReference type="SAM" id="SignalP"/>
    </source>
</evidence>
<keyword evidence="1" id="KW-0732">Signal</keyword>
<feature type="chain" id="PRO_5002733734" evidence="1">
    <location>
        <begin position="20"/>
        <end position="305"/>
    </location>
</feature>
<reference evidence="2 3" key="1">
    <citation type="submission" date="2007-10" db="EMBL/GenBank/DDBJ databases">
        <authorList>
            <person name="Wagner-Dobler I."/>
            <person name="Ferriera S."/>
            <person name="Johnson J."/>
            <person name="Kravitz S."/>
            <person name="Beeson K."/>
            <person name="Sutton G."/>
            <person name="Rogers Y.-H."/>
            <person name="Friedman R."/>
            <person name="Frazier M."/>
            <person name="Venter J.C."/>
        </authorList>
    </citation>
    <scope>NUCLEOTIDE SEQUENCE [LARGE SCALE GENOMIC DNA]</scope>
    <source>
        <strain evidence="2 3">DFL-43</strain>
    </source>
</reference>
<keyword evidence="3" id="KW-1185">Reference proteome</keyword>
<evidence type="ECO:0000313" key="3">
    <source>
        <dbReference type="Proteomes" id="UP000004291"/>
    </source>
</evidence>
<dbReference type="RefSeq" id="WP_007196970.1">
    <property type="nucleotide sequence ID" value="NZ_CM002917.1"/>
</dbReference>
<feature type="signal peptide" evidence="1">
    <location>
        <begin position="1"/>
        <end position="19"/>
    </location>
</feature>
<protein>
    <submittedName>
        <fullName evidence="2">Uncharacterized protein</fullName>
    </submittedName>
</protein>
<dbReference type="STRING" id="411684.HPDFL43_05905"/>
<dbReference type="Proteomes" id="UP000004291">
    <property type="component" value="Chromosome"/>
</dbReference>
<evidence type="ECO:0000313" key="2">
    <source>
        <dbReference type="EMBL" id="EDQ33964.1"/>
    </source>
</evidence>
<dbReference type="HOGENOM" id="CLU_911458_0_0_5"/>
<comment type="caution">
    <text evidence="2">The sequence shown here is derived from an EMBL/GenBank/DDBJ whole genome shotgun (WGS) entry which is preliminary data.</text>
</comment>
<dbReference type="AlphaFoldDB" id="A9D4U6"/>
<name>A9D4U6_HOEPD</name>
<organism evidence="2 3">
    <name type="scientific">Hoeflea phototrophica (strain DSM 17068 / NCIMB 14078 / DFL-43)</name>
    <dbReference type="NCBI Taxonomy" id="411684"/>
    <lineage>
        <taxon>Bacteria</taxon>
        <taxon>Pseudomonadati</taxon>
        <taxon>Pseudomonadota</taxon>
        <taxon>Alphaproteobacteria</taxon>
        <taxon>Hyphomicrobiales</taxon>
        <taxon>Rhizobiaceae</taxon>
        <taxon>Hoeflea</taxon>
    </lineage>
</organism>
<reference evidence="2 3" key="2">
    <citation type="submission" date="2012-06" db="EMBL/GenBank/DDBJ databases">
        <authorList>
            <person name="Fiebig A."/>
        </authorList>
    </citation>
    <scope>NUCLEOTIDE SEQUENCE [LARGE SCALE GENOMIC DNA]</scope>
    <source>
        <strain evidence="2 3">DFL-43</strain>
    </source>
</reference>
<dbReference type="EMBL" id="ABIA03000002">
    <property type="protein sequence ID" value="EDQ33964.1"/>
    <property type="molecule type" value="Genomic_DNA"/>
</dbReference>
<dbReference type="OrthoDB" id="9777593at2"/>
<proteinExistence type="predicted"/>
<accession>A9D4U6</accession>